<dbReference type="InterPro" id="IPR003742">
    <property type="entry name" value="RlmH-like"/>
</dbReference>
<keyword evidence="3 5" id="KW-0949">S-adenosyl-L-methionine</keyword>
<dbReference type="PANTHER" id="PTHR33603:SF1">
    <property type="entry name" value="RIBOSOMAL RNA LARGE SUBUNIT METHYLTRANSFERASE H"/>
    <property type="match status" value="1"/>
</dbReference>
<feature type="binding site" evidence="5">
    <location>
        <position position="73"/>
    </location>
    <ligand>
        <name>S-adenosyl-L-methionine</name>
        <dbReference type="ChEBI" id="CHEBI:59789"/>
    </ligand>
</feature>
<comment type="caution">
    <text evidence="6">The sequence shown here is derived from an EMBL/GenBank/DDBJ whole genome shotgun (WGS) entry which is preliminary data.</text>
</comment>
<dbReference type="EMBL" id="BMGM01000012">
    <property type="protein sequence ID" value="GGE43441.1"/>
    <property type="molecule type" value="Genomic_DNA"/>
</dbReference>
<evidence type="ECO:0000256" key="5">
    <source>
        <dbReference type="HAMAP-Rule" id="MF_00658"/>
    </source>
</evidence>
<evidence type="ECO:0000313" key="6">
    <source>
        <dbReference type="EMBL" id="GGE43441.1"/>
    </source>
</evidence>
<feature type="binding site" evidence="5">
    <location>
        <position position="105"/>
    </location>
    <ligand>
        <name>S-adenosyl-L-methionine</name>
        <dbReference type="ChEBI" id="CHEBI:59789"/>
    </ligand>
</feature>
<dbReference type="GO" id="GO:0008168">
    <property type="term" value="F:methyltransferase activity"/>
    <property type="evidence" value="ECO:0007669"/>
    <property type="project" value="UniProtKB-KW"/>
</dbReference>
<dbReference type="InterPro" id="IPR029026">
    <property type="entry name" value="tRNA_m1G_MTases_N"/>
</dbReference>
<keyword evidence="2 5" id="KW-0808">Transferase</keyword>
<evidence type="ECO:0000256" key="2">
    <source>
        <dbReference type="ARBA" id="ARBA00022679"/>
    </source>
</evidence>
<reference evidence="7" key="1">
    <citation type="journal article" date="2019" name="Int. J. Syst. Evol. Microbiol.">
        <title>The Global Catalogue of Microorganisms (GCM) 10K type strain sequencing project: providing services to taxonomists for standard genome sequencing and annotation.</title>
        <authorList>
            <consortium name="The Broad Institute Genomics Platform"/>
            <consortium name="The Broad Institute Genome Sequencing Center for Infectious Disease"/>
            <person name="Wu L."/>
            <person name="Ma J."/>
        </authorList>
    </citation>
    <scope>NUCLEOTIDE SEQUENCE [LARGE SCALE GENOMIC DNA]</scope>
    <source>
        <strain evidence="7">CGMCC 1.12931</strain>
    </source>
</reference>
<keyword evidence="5" id="KW-0698">rRNA processing</keyword>
<comment type="catalytic activity">
    <reaction evidence="5">
        <text>pseudouridine(1915) in 23S rRNA + S-adenosyl-L-methionine = N(3)-methylpseudouridine(1915) in 23S rRNA + S-adenosyl-L-homocysteine + H(+)</text>
        <dbReference type="Rhea" id="RHEA:42752"/>
        <dbReference type="Rhea" id="RHEA-COMP:10221"/>
        <dbReference type="Rhea" id="RHEA-COMP:10222"/>
        <dbReference type="ChEBI" id="CHEBI:15378"/>
        <dbReference type="ChEBI" id="CHEBI:57856"/>
        <dbReference type="ChEBI" id="CHEBI:59789"/>
        <dbReference type="ChEBI" id="CHEBI:65314"/>
        <dbReference type="ChEBI" id="CHEBI:74486"/>
        <dbReference type="EC" id="2.1.1.177"/>
    </reaction>
</comment>
<dbReference type="CDD" id="cd18081">
    <property type="entry name" value="RlmH-like"/>
    <property type="match status" value="1"/>
</dbReference>
<dbReference type="PANTHER" id="PTHR33603">
    <property type="entry name" value="METHYLTRANSFERASE"/>
    <property type="match status" value="1"/>
</dbReference>
<comment type="function">
    <text evidence="5">Specifically methylates the pseudouridine at position 1915 (m3Psi1915) in 23S rRNA.</text>
</comment>
<dbReference type="EC" id="2.1.1.177" evidence="5"/>
<keyword evidence="5" id="KW-0963">Cytoplasm</keyword>
<gene>
    <name evidence="5 6" type="primary">rlmH</name>
    <name evidence="6" type="ORF">GCM10010832_24250</name>
</gene>
<name>A0ABQ1SMY4_9FLAO</name>
<evidence type="ECO:0000313" key="7">
    <source>
        <dbReference type="Proteomes" id="UP000599179"/>
    </source>
</evidence>
<comment type="similarity">
    <text evidence="4 5">Belongs to the RNA methyltransferase RlmH family.</text>
</comment>
<dbReference type="PIRSF" id="PIRSF004505">
    <property type="entry name" value="MT_bac"/>
    <property type="match status" value="1"/>
</dbReference>
<dbReference type="Pfam" id="PF02590">
    <property type="entry name" value="SPOUT_MTase"/>
    <property type="match status" value="1"/>
</dbReference>
<keyword evidence="1 5" id="KW-0489">Methyltransferase</keyword>
<evidence type="ECO:0000256" key="1">
    <source>
        <dbReference type="ARBA" id="ARBA00022603"/>
    </source>
</evidence>
<dbReference type="Proteomes" id="UP000599179">
    <property type="component" value="Unassembled WGS sequence"/>
</dbReference>
<dbReference type="Gene3D" id="3.40.1280.10">
    <property type="match status" value="1"/>
</dbReference>
<sequence length="157" mass="18219">MTITLICVGKTDSKALKILVQDYEKRLSRFVKYKVEIVPDLKNRKKLSEDEQKIEEGKLILAKLKPTDFLVLLDENGKEFNSVNYANWMQKQMNKGLKNLVFVIGGPYGFSEAVYSTSKLSVSLSQMTFSHQMIRLFFTEQTYRAFSILNNLPYHHQ</sequence>
<comment type="subcellular location">
    <subcellularLocation>
        <location evidence="5">Cytoplasm</location>
    </subcellularLocation>
</comment>
<dbReference type="RefSeq" id="WP_188459415.1">
    <property type="nucleotide sequence ID" value="NZ_BMGM01000012.1"/>
</dbReference>
<dbReference type="GO" id="GO:0032259">
    <property type="term" value="P:methylation"/>
    <property type="evidence" value="ECO:0007669"/>
    <property type="project" value="UniProtKB-KW"/>
</dbReference>
<dbReference type="SUPFAM" id="SSF75217">
    <property type="entry name" value="alpha/beta knot"/>
    <property type="match status" value="1"/>
</dbReference>
<proteinExistence type="inferred from homology"/>
<evidence type="ECO:0000256" key="4">
    <source>
        <dbReference type="ARBA" id="ARBA00038303"/>
    </source>
</evidence>
<accession>A0ABQ1SMY4</accession>
<protein>
    <recommendedName>
        <fullName evidence="5">Ribosomal RNA large subunit methyltransferase H</fullName>
        <ecNumber evidence="5">2.1.1.177</ecNumber>
    </recommendedName>
    <alternativeName>
        <fullName evidence="5">23S rRNA (pseudouridine1915-N3)-methyltransferase</fullName>
    </alternativeName>
    <alternativeName>
        <fullName evidence="5">23S rRNA m3Psi1915 methyltransferase</fullName>
    </alternativeName>
    <alternativeName>
        <fullName evidence="5">rRNA (pseudouridine-N3-)-methyltransferase RlmH</fullName>
    </alternativeName>
</protein>
<evidence type="ECO:0000256" key="3">
    <source>
        <dbReference type="ARBA" id="ARBA00022691"/>
    </source>
</evidence>
<comment type="subunit">
    <text evidence="5">Homodimer.</text>
</comment>
<keyword evidence="7" id="KW-1185">Reference proteome</keyword>
<dbReference type="NCBIfam" id="NF000990">
    <property type="entry name" value="PRK00103.2-4"/>
    <property type="match status" value="1"/>
</dbReference>
<dbReference type="InterPro" id="IPR029028">
    <property type="entry name" value="Alpha/beta_knot_MTases"/>
</dbReference>
<dbReference type="HAMAP" id="MF_00658">
    <property type="entry name" value="23SrRNA_methyltr_H"/>
    <property type="match status" value="1"/>
</dbReference>
<feature type="binding site" evidence="5">
    <location>
        <begin position="124"/>
        <end position="129"/>
    </location>
    <ligand>
        <name>S-adenosyl-L-methionine</name>
        <dbReference type="ChEBI" id="CHEBI:59789"/>
    </ligand>
</feature>
<organism evidence="6 7">
    <name type="scientific">Psychroflexus planctonicus</name>
    <dbReference type="NCBI Taxonomy" id="1526575"/>
    <lineage>
        <taxon>Bacteria</taxon>
        <taxon>Pseudomonadati</taxon>
        <taxon>Bacteroidota</taxon>
        <taxon>Flavobacteriia</taxon>
        <taxon>Flavobacteriales</taxon>
        <taxon>Flavobacteriaceae</taxon>
        <taxon>Psychroflexus</taxon>
    </lineage>
</organism>